<protein>
    <submittedName>
        <fullName evidence="1">Uncharacterized protein</fullName>
    </submittedName>
</protein>
<name>A0A7R9G6R8_TIMSH</name>
<evidence type="ECO:0000313" key="1">
    <source>
        <dbReference type="EMBL" id="CAD7269177.1"/>
    </source>
</evidence>
<gene>
    <name evidence="1" type="ORF">TSIB3V08_LOCUS13177</name>
</gene>
<reference evidence="1" key="1">
    <citation type="submission" date="2020-11" db="EMBL/GenBank/DDBJ databases">
        <authorList>
            <person name="Tran Van P."/>
        </authorList>
    </citation>
    <scope>NUCLEOTIDE SEQUENCE</scope>
</reference>
<organism evidence="1">
    <name type="scientific">Timema shepardi</name>
    <name type="common">Walking stick</name>
    <dbReference type="NCBI Taxonomy" id="629360"/>
    <lineage>
        <taxon>Eukaryota</taxon>
        <taxon>Metazoa</taxon>
        <taxon>Ecdysozoa</taxon>
        <taxon>Arthropoda</taxon>
        <taxon>Hexapoda</taxon>
        <taxon>Insecta</taxon>
        <taxon>Pterygota</taxon>
        <taxon>Neoptera</taxon>
        <taxon>Polyneoptera</taxon>
        <taxon>Phasmatodea</taxon>
        <taxon>Timematodea</taxon>
        <taxon>Timematoidea</taxon>
        <taxon>Timematidae</taxon>
        <taxon>Timema</taxon>
    </lineage>
</organism>
<dbReference type="AlphaFoldDB" id="A0A7R9G6R8"/>
<accession>A0A7R9G6R8</accession>
<proteinExistence type="predicted"/>
<sequence length="83" mass="8908">MEQQLSDGQVTVMQAGQQVQVVQAGQMIHGANGQQIMVHTMPQGAQTIQVATQGGQGLQQIQVVPVSSLQVMSDETQLTREHV</sequence>
<dbReference type="EMBL" id="OC021282">
    <property type="protein sequence ID" value="CAD7269177.1"/>
    <property type="molecule type" value="Genomic_DNA"/>
</dbReference>